<sequence length="99" mass="11736">MVNIVVILLAIGAAYFLFKIRVLFEVGIFLWFLVTSHWIIAIITALLCLFLESAFAEWREEKRNEYIGKRRYEGRMDAVETSKQRRAGYEKAKQKDERF</sequence>
<proteinExistence type="predicted"/>
<dbReference type="EMBL" id="WEZQ01000011">
    <property type="protein sequence ID" value="MYV17254.1"/>
    <property type="molecule type" value="Genomic_DNA"/>
</dbReference>
<evidence type="ECO:0000313" key="2">
    <source>
        <dbReference type="EMBL" id="MYV17254.1"/>
    </source>
</evidence>
<reference evidence="2 3" key="1">
    <citation type="journal article" date="2019" name="Appl. Environ. Microbiol.">
        <title>Genetic determinants of hydroxycinnamic acid metabolism in heterofermentative lactobacilli.</title>
        <authorList>
            <person name="Gaur G."/>
            <person name="Oh J.H."/>
            <person name="Filannino P."/>
            <person name="Gobbetti M."/>
            <person name="van Pijkeren J.P."/>
            <person name="Ganzle M.G."/>
        </authorList>
    </citation>
    <scope>NUCLEOTIDE SEQUENCE [LARGE SCALE GENOMIC DNA]</scope>
    <source>
        <strain evidence="2 3">C5</strain>
    </source>
</reference>
<feature type="transmembrane region" description="Helical" evidence="1">
    <location>
        <begin position="7"/>
        <end position="32"/>
    </location>
</feature>
<keyword evidence="1" id="KW-0472">Membrane</keyword>
<feature type="transmembrane region" description="Helical" evidence="1">
    <location>
        <begin position="38"/>
        <end position="56"/>
    </location>
</feature>
<evidence type="ECO:0000313" key="3">
    <source>
        <dbReference type="Proteomes" id="UP000449209"/>
    </source>
</evidence>
<gene>
    <name evidence="2" type="ORF">GB993_07025</name>
</gene>
<comment type="caution">
    <text evidence="2">The sequence shown here is derived from an EMBL/GenBank/DDBJ whole genome shotgun (WGS) entry which is preliminary data.</text>
</comment>
<dbReference type="RefSeq" id="WP_161003667.1">
    <property type="nucleotide sequence ID" value="NZ_WEZQ01000011.1"/>
</dbReference>
<evidence type="ECO:0000256" key="1">
    <source>
        <dbReference type="SAM" id="Phobius"/>
    </source>
</evidence>
<dbReference type="AlphaFoldDB" id="A0A6N9I3G9"/>
<keyword evidence="1" id="KW-0812">Transmembrane</keyword>
<dbReference type="Proteomes" id="UP000449209">
    <property type="component" value="Unassembled WGS sequence"/>
</dbReference>
<protein>
    <submittedName>
        <fullName evidence="2">Uncharacterized protein</fullName>
    </submittedName>
</protein>
<accession>A0A6N9I3G9</accession>
<name>A0A6N9I3G9_9LACO</name>
<keyword evidence="1" id="KW-1133">Transmembrane helix</keyword>
<organism evidence="2 3">
    <name type="scientific">Furfurilactobacillus milii</name>
    <dbReference type="NCBI Taxonomy" id="2888272"/>
    <lineage>
        <taxon>Bacteria</taxon>
        <taxon>Bacillati</taxon>
        <taxon>Bacillota</taxon>
        <taxon>Bacilli</taxon>
        <taxon>Lactobacillales</taxon>
        <taxon>Lactobacillaceae</taxon>
        <taxon>Furfurilactobacillus</taxon>
    </lineage>
</organism>